<keyword evidence="2 6" id="KW-0547">Nucleotide-binding</keyword>
<reference evidence="9" key="1">
    <citation type="submission" date="2018-11" db="EMBL/GenBank/DDBJ databases">
        <title>Phylogenetic, genomic, and biogeographic characterization of a novel and ubiquitous marine invertebrate-associated Rickettsiales parasite, Candidatus Marinoinvertebrata rohwerii, gen. nov., sp. nov.</title>
        <authorList>
            <person name="Klinges J.G."/>
            <person name="Rosales S.M."/>
            <person name="Mcminds R."/>
            <person name="Shaver E.C."/>
            <person name="Shantz A."/>
            <person name="Peters E.C."/>
            <person name="Burkepile D.E."/>
            <person name="Silliman B.R."/>
            <person name="Vega Thurber R.L."/>
        </authorList>
    </citation>
    <scope>NUCLEOTIDE SEQUENCE [LARGE SCALE GENOMIC DNA]</scope>
    <source>
        <strain evidence="9">a_cerv_44</strain>
    </source>
</reference>
<accession>A0A429XKS8</accession>
<feature type="domain" description="BPL/LPL catalytic" evidence="7">
    <location>
        <begin position="76"/>
        <end position="258"/>
    </location>
</feature>
<dbReference type="SUPFAM" id="SSF46785">
    <property type="entry name" value="Winged helix' DNA-binding domain"/>
    <property type="match status" value="1"/>
</dbReference>
<dbReference type="Gene3D" id="1.10.10.10">
    <property type="entry name" value="Winged helix-like DNA-binding domain superfamily/Winged helix DNA-binding domain"/>
    <property type="match status" value="1"/>
</dbReference>
<organism evidence="8 9">
    <name type="scientific">Candidatus Aquarickettsia rohweri</name>
    <dbReference type="NCBI Taxonomy" id="2602574"/>
    <lineage>
        <taxon>Bacteria</taxon>
        <taxon>Pseudomonadati</taxon>
        <taxon>Pseudomonadota</taxon>
        <taxon>Alphaproteobacteria</taxon>
        <taxon>Rickettsiales</taxon>
        <taxon>Candidatus Midichloriaceae</taxon>
        <taxon>Candidatus Aquarickettsia</taxon>
    </lineage>
</organism>
<dbReference type="InterPro" id="IPR003142">
    <property type="entry name" value="BPL_C"/>
</dbReference>
<keyword evidence="6" id="KW-0678">Repressor</keyword>
<dbReference type="GO" id="GO:0005737">
    <property type="term" value="C:cytoplasm"/>
    <property type="evidence" value="ECO:0007669"/>
    <property type="project" value="TreeGrafter"/>
</dbReference>
<dbReference type="RefSeq" id="WP_126044758.1">
    <property type="nucleotide sequence ID" value="NZ_RXFM01000040.1"/>
</dbReference>
<name>A0A429XKS8_9RICK</name>
<comment type="caution">
    <text evidence="8">The sequence shown here is derived from an EMBL/GenBank/DDBJ whole genome shotgun (WGS) entry which is preliminary data.</text>
</comment>
<keyword evidence="4 6" id="KW-0092">Biotin</keyword>
<keyword evidence="3 6" id="KW-0067">ATP-binding</keyword>
<dbReference type="InterPro" id="IPR045864">
    <property type="entry name" value="aa-tRNA-synth_II/BPL/LPL"/>
</dbReference>
<evidence type="ECO:0000256" key="1">
    <source>
        <dbReference type="ARBA" id="ARBA00022598"/>
    </source>
</evidence>
<evidence type="ECO:0000256" key="6">
    <source>
        <dbReference type="HAMAP-Rule" id="MF_00978"/>
    </source>
</evidence>
<evidence type="ECO:0000259" key="7">
    <source>
        <dbReference type="PROSITE" id="PS51733"/>
    </source>
</evidence>
<evidence type="ECO:0000256" key="4">
    <source>
        <dbReference type="ARBA" id="ARBA00023267"/>
    </source>
</evidence>
<keyword evidence="6" id="KW-0238">DNA-binding</keyword>
<dbReference type="SUPFAM" id="SSF50037">
    <property type="entry name" value="C-terminal domain of transcriptional repressors"/>
    <property type="match status" value="1"/>
</dbReference>
<dbReference type="GO" id="GO:0003677">
    <property type="term" value="F:DNA binding"/>
    <property type="evidence" value="ECO:0007669"/>
    <property type="project" value="UniProtKB-UniRule"/>
</dbReference>
<dbReference type="EC" id="6.3.4.15" evidence="6"/>
<dbReference type="Gene3D" id="3.30.930.10">
    <property type="entry name" value="Bira Bifunctional Protein, Domain 2"/>
    <property type="match status" value="1"/>
</dbReference>
<dbReference type="HAMAP" id="MF_00978">
    <property type="entry name" value="Bifunct_BirA"/>
    <property type="match status" value="1"/>
</dbReference>
<dbReference type="GO" id="GO:0006355">
    <property type="term" value="P:regulation of DNA-templated transcription"/>
    <property type="evidence" value="ECO:0007669"/>
    <property type="project" value="UniProtKB-UniRule"/>
</dbReference>
<feature type="binding site" evidence="6">
    <location>
        <position position="115"/>
    </location>
    <ligand>
        <name>biotin</name>
        <dbReference type="ChEBI" id="CHEBI:57586"/>
    </ligand>
</feature>
<dbReference type="GO" id="GO:0004077">
    <property type="term" value="F:biotin--[biotin carboxyl-carrier protein] ligase activity"/>
    <property type="evidence" value="ECO:0007669"/>
    <property type="project" value="UniProtKB-UniRule"/>
</dbReference>
<dbReference type="InterPro" id="IPR030855">
    <property type="entry name" value="Bifunct_BirA"/>
</dbReference>
<dbReference type="InterPro" id="IPR013196">
    <property type="entry name" value="HTH_11"/>
</dbReference>
<dbReference type="CDD" id="cd16442">
    <property type="entry name" value="BPL"/>
    <property type="match status" value="1"/>
</dbReference>
<dbReference type="SUPFAM" id="SSF55681">
    <property type="entry name" value="Class II aaRS and biotin synthetases"/>
    <property type="match status" value="1"/>
</dbReference>
<dbReference type="PROSITE" id="PS51733">
    <property type="entry name" value="BPL_LPL_CATALYTIC"/>
    <property type="match status" value="1"/>
</dbReference>
<comment type="function">
    <text evidence="6">Acts both as a biotin--[acetyl-CoA-carboxylase] ligase and a repressor.</text>
</comment>
<feature type="binding site" evidence="6">
    <location>
        <begin position="92"/>
        <end position="94"/>
    </location>
    <ligand>
        <name>biotin</name>
        <dbReference type="ChEBI" id="CHEBI:57586"/>
    </ligand>
</feature>
<keyword evidence="6" id="KW-0805">Transcription regulation</keyword>
<dbReference type="OrthoDB" id="9807064at2"/>
<evidence type="ECO:0000313" key="8">
    <source>
        <dbReference type="EMBL" id="RST66765.1"/>
    </source>
</evidence>
<dbReference type="InterPro" id="IPR036388">
    <property type="entry name" value="WH-like_DNA-bd_sf"/>
</dbReference>
<dbReference type="NCBIfam" id="TIGR00121">
    <property type="entry name" value="birA_ligase"/>
    <property type="match status" value="1"/>
</dbReference>
<evidence type="ECO:0000256" key="2">
    <source>
        <dbReference type="ARBA" id="ARBA00022741"/>
    </source>
</evidence>
<evidence type="ECO:0000313" key="9">
    <source>
        <dbReference type="Proteomes" id="UP000279470"/>
    </source>
</evidence>
<dbReference type="Pfam" id="PF02237">
    <property type="entry name" value="BPL_C"/>
    <property type="match status" value="1"/>
</dbReference>
<protein>
    <recommendedName>
        <fullName evidence="6">Bifunctional ligase/repressor BirA</fullName>
    </recommendedName>
    <alternativeName>
        <fullName evidence="6">Biotin--[acetyl-CoA-carboxylase] ligase</fullName>
        <ecNumber evidence="6">6.3.4.15</ecNumber>
    </alternativeName>
    <alternativeName>
        <fullName evidence="6">Biotin--protein ligase</fullName>
    </alternativeName>
    <alternativeName>
        <fullName evidence="6">Biotin-[acetyl-CoA carboxylase] synthetase</fullName>
    </alternativeName>
</protein>
<dbReference type="InterPro" id="IPR008988">
    <property type="entry name" value="Transcriptional_repressor_C"/>
</dbReference>
<gene>
    <name evidence="6" type="primary">birA</name>
    <name evidence="8" type="ORF">EIC27_03500</name>
</gene>
<sequence length="325" mass="36739">MKKINKNLFGVVKILSNAEFITGTEIGKKLNISRTAVWKIIKILSNYGVDIITDNQLGYKIKDKISLLDQDTILKGINFNPIILNIFQSVVSTNEYLKSVYDGEYQNHVCLSEYQSGGNARLGRNWYSPFAQNIYLSIRHKFRKDISAISGLSLVLGISIIKSLLSLNLPNKFLIKWPNDIYYKDKKILGILTEVIGESNGDCNVIIGVGLNVNMMHLPNSNNINWTSLKKITGENFDRNEICVLLINNIIRDLEKFNILGFQYYLDEWKDYDYLAGKQISVTNHNNVIEGEYIGIDEGGNLLIKDNNNKVITLYSGDTSIVAAN</sequence>
<feature type="DNA-binding region" description="H-T-H motif" evidence="6">
    <location>
        <begin position="23"/>
        <end position="42"/>
    </location>
</feature>
<dbReference type="InterPro" id="IPR004408">
    <property type="entry name" value="Biotin_CoA_COase_ligase"/>
</dbReference>
<dbReference type="PANTHER" id="PTHR12835">
    <property type="entry name" value="BIOTIN PROTEIN LIGASE"/>
    <property type="match status" value="1"/>
</dbReference>
<dbReference type="AlphaFoldDB" id="A0A429XKS8"/>
<keyword evidence="9" id="KW-1185">Reference proteome</keyword>
<comment type="catalytic activity">
    <reaction evidence="5 6">
        <text>biotin + L-lysyl-[protein] + ATP = N(6)-biotinyl-L-lysyl-[protein] + AMP + diphosphate + H(+)</text>
        <dbReference type="Rhea" id="RHEA:11756"/>
        <dbReference type="Rhea" id="RHEA-COMP:9752"/>
        <dbReference type="Rhea" id="RHEA-COMP:10505"/>
        <dbReference type="ChEBI" id="CHEBI:15378"/>
        <dbReference type="ChEBI" id="CHEBI:29969"/>
        <dbReference type="ChEBI" id="CHEBI:30616"/>
        <dbReference type="ChEBI" id="CHEBI:33019"/>
        <dbReference type="ChEBI" id="CHEBI:57586"/>
        <dbReference type="ChEBI" id="CHEBI:83144"/>
        <dbReference type="ChEBI" id="CHEBI:456215"/>
        <dbReference type="EC" id="6.3.4.15"/>
    </reaction>
</comment>
<dbReference type="GO" id="GO:0005524">
    <property type="term" value="F:ATP binding"/>
    <property type="evidence" value="ECO:0007669"/>
    <property type="project" value="UniProtKB-UniRule"/>
</dbReference>
<keyword evidence="6" id="KW-0804">Transcription</keyword>
<evidence type="ECO:0000256" key="3">
    <source>
        <dbReference type="ARBA" id="ARBA00022840"/>
    </source>
</evidence>
<evidence type="ECO:0000256" key="5">
    <source>
        <dbReference type="ARBA" id="ARBA00047846"/>
    </source>
</evidence>
<dbReference type="Proteomes" id="UP000279470">
    <property type="component" value="Unassembled WGS sequence"/>
</dbReference>
<dbReference type="PANTHER" id="PTHR12835:SF5">
    <property type="entry name" value="BIOTIN--PROTEIN LIGASE"/>
    <property type="match status" value="1"/>
</dbReference>
<feature type="binding site" evidence="6">
    <location>
        <position position="187"/>
    </location>
    <ligand>
        <name>biotin</name>
        <dbReference type="ChEBI" id="CHEBI:57586"/>
    </ligand>
</feature>
<keyword evidence="1 6" id="KW-0436">Ligase</keyword>
<dbReference type="EMBL" id="RXFM01000040">
    <property type="protein sequence ID" value="RST66765.1"/>
    <property type="molecule type" value="Genomic_DNA"/>
</dbReference>
<dbReference type="InterPro" id="IPR036390">
    <property type="entry name" value="WH_DNA-bd_sf"/>
</dbReference>
<comment type="caution">
    <text evidence="6">Lacks conserved residue(s) required for the propagation of feature annotation.</text>
</comment>
<dbReference type="InterPro" id="IPR004143">
    <property type="entry name" value="BPL_LPL_catalytic"/>
</dbReference>
<proteinExistence type="inferred from homology"/>
<dbReference type="Pfam" id="PF08279">
    <property type="entry name" value="HTH_11"/>
    <property type="match status" value="1"/>
</dbReference>
<dbReference type="Pfam" id="PF03099">
    <property type="entry name" value="BPL_LplA_LipB"/>
    <property type="match status" value="1"/>
</dbReference>
<dbReference type="Gene3D" id="2.30.30.100">
    <property type="match status" value="1"/>
</dbReference>
<comment type="similarity">
    <text evidence="6">Belongs to the biotin--protein ligase family.</text>
</comment>